<protein>
    <submittedName>
        <fullName evidence="1">Uncharacterized protein</fullName>
    </submittedName>
</protein>
<dbReference type="Proteomes" id="UP001162164">
    <property type="component" value="Unassembled WGS sequence"/>
</dbReference>
<gene>
    <name evidence="1" type="ORF">NQ317_015005</name>
</gene>
<proteinExistence type="predicted"/>
<sequence>MENPALTVIITSEAEKHGYQTYDTISVPLPQLIPQFLAPLRHVFFNTTLTSFDPVSSISNCKLNQPAELRDLGAAITIFVSAITHERRKKQLEAMLPGLARADRSRKPKAHLPTLTNVAKQLRGRERIVLREAAPLIAPSCAQRTDGATCTVSPLRHFHGCFEILSESEYPTTLGKTVAAFGKINK</sequence>
<evidence type="ECO:0000313" key="1">
    <source>
        <dbReference type="EMBL" id="KAJ8985466.1"/>
    </source>
</evidence>
<name>A0ABQ9K613_9CUCU</name>
<keyword evidence="2" id="KW-1185">Reference proteome</keyword>
<organism evidence="1 2">
    <name type="scientific">Molorchus minor</name>
    <dbReference type="NCBI Taxonomy" id="1323400"/>
    <lineage>
        <taxon>Eukaryota</taxon>
        <taxon>Metazoa</taxon>
        <taxon>Ecdysozoa</taxon>
        <taxon>Arthropoda</taxon>
        <taxon>Hexapoda</taxon>
        <taxon>Insecta</taxon>
        <taxon>Pterygota</taxon>
        <taxon>Neoptera</taxon>
        <taxon>Endopterygota</taxon>
        <taxon>Coleoptera</taxon>
        <taxon>Polyphaga</taxon>
        <taxon>Cucujiformia</taxon>
        <taxon>Chrysomeloidea</taxon>
        <taxon>Cerambycidae</taxon>
        <taxon>Lamiinae</taxon>
        <taxon>Monochamini</taxon>
        <taxon>Molorchus</taxon>
    </lineage>
</organism>
<comment type="caution">
    <text evidence="1">The sequence shown here is derived from an EMBL/GenBank/DDBJ whole genome shotgun (WGS) entry which is preliminary data.</text>
</comment>
<accession>A0ABQ9K613</accession>
<evidence type="ECO:0000313" key="2">
    <source>
        <dbReference type="Proteomes" id="UP001162164"/>
    </source>
</evidence>
<reference evidence="1" key="1">
    <citation type="journal article" date="2023" name="Insect Mol. Biol.">
        <title>Genome sequencing provides insights into the evolution of gene families encoding plant cell wall-degrading enzymes in longhorned beetles.</title>
        <authorList>
            <person name="Shin N.R."/>
            <person name="Okamura Y."/>
            <person name="Kirsch R."/>
            <person name="Pauchet Y."/>
        </authorList>
    </citation>
    <scope>NUCLEOTIDE SEQUENCE</scope>
    <source>
        <strain evidence="1">MMC_N1</strain>
    </source>
</reference>
<dbReference type="EMBL" id="JAPWTJ010000013">
    <property type="protein sequence ID" value="KAJ8985466.1"/>
    <property type="molecule type" value="Genomic_DNA"/>
</dbReference>